<evidence type="ECO:0000313" key="10">
    <source>
        <dbReference type="EMBL" id="BDI31313.1"/>
    </source>
</evidence>
<dbReference type="GO" id="GO:0015934">
    <property type="term" value="C:large ribosomal subunit"/>
    <property type="evidence" value="ECO:0007669"/>
    <property type="project" value="InterPro"/>
</dbReference>
<dbReference type="InterPro" id="IPR014726">
    <property type="entry name" value="Ribosomal_uL2_dom3"/>
</dbReference>
<dbReference type="InterPro" id="IPR022669">
    <property type="entry name" value="Ribosomal_uL2_C"/>
</dbReference>
<dbReference type="InterPro" id="IPR005880">
    <property type="entry name" value="Ribosomal_uL2_bac/org-type"/>
</dbReference>
<dbReference type="GO" id="GO:0016740">
    <property type="term" value="F:transferase activity"/>
    <property type="evidence" value="ECO:0007669"/>
    <property type="project" value="InterPro"/>
</dbReference>
<comment type="function">
    <text evidence="7">One of the primary rRNA binding proteins. Required for association of the 30S and 50S subunits to form the 70S ribosome, for tRNA binding and peptide bond formation. It has been suggested to have peptidyltransferase activity; this is somewhat controversial. Makes several contacts with the 16S rRNA in the 70S ribosome.</text>
</comment>
<dbReference type="InterPro" id="IPR008991">
    <property type="entry name" value="Translation_prot_SH3-like_sf"/>
</dbReference>
<evidence type="ECO:0000259" key="8">
    <source>
        <dbReference type="SMART" id="SM01382"/>
    </source>
</evidence>
<dbReference type="SUPFAM" id="SSF50104">
    <property type="entry name" value="Translation proteins SH3-like domain"/>
    <property type="match status" value="1"/>
</dbReference>
<keyword evidence="3 7" id="KW-0694">RNA-binding</keyword>
<evidence type="ECO:0000256" key="7">
    <source>
        <dbReference type="HAMAP-Rule" id="MF_01320"/>
    </source>
</evidence>
<dbReference type="GO" id="GO:0003735">
    <property type="term" value="F:structural constituent of ribosome"/>
    <property type="evidence" value="ECO:0007669"/>
    <property type="project" value="InterPro"/>
</dbReference>
<dbReference type="Gene3D" id="2.30.30.30">
    <property type="match status" value="1"/>
</dbReference>
<keyword evidence="5 7" id="KW-0687">Ribonucleoprotein</keyword>
<dbReference type="SMART" id="SM01383">
    <property type="entry name" value="Ribosomal_L2"/>
    <property type="match status" value="1"/>
</dbReference>
<dbReference type="SMART" id="SM01382">
    <property type="entry name" value="Ribosomal_L2_C"/>
    <property type="match status" value="1"/>
</dbReference>
<dbReference type="EMBL" id="AP025739">
    <property type="protein sequence ID" value="BDI31313.1"/>
    <property type="molecule type" value="Genomic_DNA"/>
</dbReference>
<comment type="subunit">
    <text evidence="7">Part of the 50S ribosomal subunit. Forms a bridge to the 30S subunit in the 70S ribosome.</text>
</comment>
<dbReference type="HAMAP" id="MF_01320_B">
    <property type="entry name" value="Ribosomal_uL2_B"/>
    <property type="match status" value="1"/>
</dbReference>
<evidence type="ECO:0000259" key="9">
    <source>
        <dbReference type="SMART" id="SM01383"/>
    </source>
</evidence>
<sequence>MAVKRYKPITPGQRFRVGASYDEITATKPLKALTGPNKHSGGRNNKGRRTAVNVGGGNKTAYRIIDFKRDKDGVPGKVATIEYDPNRSARICLVHYMDGEKRYILWPVGVKVGDMIQAGDGSDIRPGNAMAIRSLPIGTLLHNIELVPGKGGQLVRTAGGSAQLMGREGKYATIRLSSGEMRMIQVECKATIGQVGNLDHENIKHGKAGKKRWLGVYMHNRGVVMSPRDHPHGGGEAKSPIGRKKGPVSATGVRALGFRTRRNKSTQKFIIRRRGK</sequence>
<dbReference type="PANTHER" id="PTHR13691:SF5">
    <property type="entry name" value="LARGE RIBOSOMAL SUBUNIT PROTEIN UL2M"/>
    <property type="match status" value="1"/>
</dbReference>
<gene>
    <name evidence="7" type="primary">rplB</name>
    <name evidence="10" type="ORF">CCAX7_33640</name>
</gene>
<evidence type="ECO:0000256" key="2">
    <source>
        <dbReference type="ARBA" id="ARBA00022730"/>
    </source>
</evidence>
<proteinExistence type="inferred from homology"/>
<dbReference type="GO" id="GO:0019843">
    <property type="term" value="F:rRNA binding"/>
    <property type="evidence" value="ECO:0007669"/>
    <property type="project" value="UniProtKB-UniRule"/>
</dbReference>
<keyword evidence="4 7" id="KW-0689">Ribosomal protein</keyword>
<dbReference type="Proteomes" id="UP000287394">
    <property type="component" value="Chromosome"/>
</dbReference>
<protein>
    <recommendedName>
        <fullName evidence="6 7">Large ribosomal subunit protein uL2</fullName>
    </recommendedName>
</protein>
<dbReference type="GO" id="GO:0002181">
    <property type="term" value="P:cytoplasmic translation"/>
    <property type="evidence" value="ECO:0007669"/>
    <property type="project" value="TreeGrafter"/>
</dbReference>
<dbReference type="AlphaFoldDB" id="A0A402CYJ5"/>
<dbReference type="FunFam" id="4.10.950.10:FF:000001">
    <property type="entry name" value="50S ribosomal protein L2"/>
    <property type="match status" value="1"/>
</dbReference>
<organism evidence="10 11">
    <name type="scientific">Capsulimonas corticalis</name>
    <dbReference type="NCBI Taxonomy" id="2219043"/>
    <lineage>
        <taxon>Bacteria</taxon>
        <taxon>Bacillati</taxon>
        <taxon>Armatimonadota</taxon>
        <taxon>Armatimonadia</taxon>
        <taxon>Capsulimonadales</taxon>
        <taxon>Capsulimonadaceae</taxon>
        <taxon>Capsulimonas</taxon>
    </lineage>
</organism>
<accession>A0A402CYJ5</accession>
<dbReference type="Pfam" id="PF03947">
    <property type="entry name" value="Ribosomal_L2_C"/>
    <property type="match status" value="1"/>
</dbReference>
<dbReference type="InterPro" id="IPR022666">
    <property type="entry name" value="Ribosomal_uL2_RNA-bd_dom"/>
</dbReference>
<dbReference type="FunFam" id="2.30.30.30:FF:000001">
    <property type="entry name" value="50S ribosomal protein L2"/>
    <property type="match status" value="1"/>
</dbReference>
<dbReference type="PIRSF" id="PIRSF002158">
    <property type="entry name" value="Ribosomal_L2"/>
    <property type="match status" value="1"/>
</dbReference>
<dbReference type="InterPro" id="IPR002171">
    <property type="entry name" value="Ribosomal_uL2"/>
</dbReference>
<keyword evidence="2 7" id="KW-0699">rRNA-binding</keyword>
<evidence type="ECO:0000256" key="6">
    <source>
        <dbReference type="ARBA" id="ARBA00035242"/>
    </source>
</evidence>
<evidence type="ECO:0000256" key="1">
    <source>
        <dbReference type="ARBA" id="ARBA00005636"/>
    </source>
</evidence>
<name>A0A402CYJ5_9BACT</name>
<evidence type="ECO:0000256" key="4">
    <source>
        <dbReference type="ARBA" id="ARBA00022980"/>
    </source>
</evidence>
<dbReference type="Gene3D" id="2.40.50.140">
    <property type="entry name" value="Nucleic acid-binding proteins"/>
    <property type="match status" value="1"/>
</dbReference>
<dbReference type="PANTHER" id="PTHR13691">
    <property type="entry name" value="RIBOSOMAL PROTEIN L2"/>
    <property type="match status" value="1"/>
</dbReference>
<keyword evidence="11" id="KW-1185">Reference proteome</keyword>
<evidence type="ECO:0000313" key="11">
    <source>
        <dbReference type="Proteomes" id="UP000287394"/>
    </source>
</evidence>
<dbReference type="Gene3D" id="4.10.950.10">
    <property type="entry name" value="Ribosomal protein L2, domain 3"/>
    <property type="match status" value="1"/>
</dbReference>
<reference evidence="10 11" key="1">
    <citation type="journal article" date="2019" name="Int. J. Syst. Evol. Microbiol.">
        <title>Capsulimonas corticalis gen. nov., sp. nov., an aerobic capsulated bacterium, of a novel bacterial order, Capsulimonadales ord. nov., of the class Armatimonadia of the phylum Armatimonadetes.</title>
        <authorList>
            <person name="Li J."/>
            <person name="Kudo C."/>
            <person name="Tonouchi A."/>
        </authorList>
    </citation>
    <scope>NUCLEOTIDE SEQUENCE [LARGE SCALE GENOMIC DNA]</scope>
    <source>
        <strain evidence="10 11">AX-7</strain>
    </source>
</reference>
<evidence type="ECO:0000256" key="3">
    <source>
        <dbReference type="ARBA" id="ARBA00022884"/>
    </source>
</evidence>
<dbReference type="FunFam" id="2.40.50.140:FF:000003">
    <property type="entry name" value="50S ribosomal protein L2"/>
    <property type="match status" value="1"/>
</dbReference>
<dbReference type="FunCoup" id="A0A402CYJ5">
    <property type="interactions" value="482"/>
</dbReference>
<feature type="domain" description="Large ribosomal subunit protein uL2 C-terminal" evidence="8">
    <location>
        <begin position="124"/>
        <end position="254"/>
    </location>
</feature>
<dbReference type="KEGG" id="ccot:CCAX7_33640"/>
<dbReference type="OrthoDB" id="9778722at2"/>
<dbReference type="InterPro" id="IPR012340">
    <property type="entry name" value="NA-bd_OB-fold"/>
</dbReference>
<dbReference type="InterPro" id="IPR014722">
    <property type="entry name" value="Rib_uL2_dom2"/>
</dbReference>
<dbReference type="NCBIfam" id="TIGR01171">
    <property type="entry name" value="rplB_bact"/>
    <property type="match status" value="1"/>
</dbReference>
<evidence type="ECO:0000256" key="5">
    <source>
        <dbReference type="ARBA" id="ARBA00023274"/>
    </source>
</evidence>
<comment type="similarity">
    <text evidence="1 7">Belongs to the universal ribosomal protein uL2 family.</text>
</comment>
<dbReference type="SUPFAM" id="SSF50249">
    <property type="entry name" value="Nucleic acid-binding proteins"/>
    <property type="match status" value="1"/>
</dbReference>
<dbReference type="Pfam" id="PF00181">
    <property type="entry name" value="Ribosomal_L2_N"/>
    <property type="match status" value="1"/>
</dbReference>
<dbReference type="RefSeq" id="WP_119322396.1">
    <property type="nucleotide sequence ID" value="NZ_AP025739.1"/>
</dbReference>
<feature type="domain" description="Large ribosomal subunit protein uL2 RNA-binding" evidence="9">
    <location>
        <begin position="42"/>
        <end position="118"/>
    </location>
</feature>